<dbReference type="Gene3D" id="2.30.42.10">
    <property type="match status" value="1"/>
</dbReference>
<dbReference type="OrthoDB" id="9758917at2"/>
<dbReference type="InterPro" id="IPR009003">
    <property type="entry name" value="Peptidase_S1_PA"/>
</dbReference>
<dbReference type="InterPro" id="IPR001940">
    <property type="entry name" value="Peptidase_S1C"/>
</dbReference>
<dbReference type="RefSeq" id="WP_147714776.1">
    <property type="nucleotide sequence ID" value="NZ_VKAD01000002.1"/>
</dbReference>
<dbReference type="SMART" id="SM00228">
    <property type="entry name" value="PDZ"/>
    <property type="match status" value="1"/>
</dbReference>
<proteinExistence type="predicted"/>
<evidence type="ECO:0000256" key="2">
    <source>
        <dbReference type="ARBA" id="ARBA00022801"/>
    </source>
</evidence>
<dbReference type="InterPro" id="IPR041489">
    <property type="entry name" value="PDZ_6"/>
</dbReference>
<dbReference type="PRINTS" id="PR00834">
    <property type="entry name" value="PROTEASES2C"/>
</dbReference>
<keyword evidence="3" id="KW-0812">Transmembrane</keyword>
<name>A0A5C8Z5I2_9GAMM</name>
<keyword evidence="2" id="KW-0378">Hydrolase</keyword>
<comment type="caution">
    <text evidence="5">The sequence shown here is derived from an EMBL/GenBank/DDBJ whole genome shotgun (WGS) entry which is preliminary data.</text>
</comment>
<feature type="domain" description="PDZ" evidence="4">
    <location>
        <begin position="264"/>
        <end position="326"/>
    </location>
</feature>
<dbReference type="Pfam" id="PF13365">
    <property type="entry name" value="Trypsin_2"/>
    <property type="match status" value="1"/>
</dbReference>
<evidence type="ECO:0000259" key="4">
    <source>
        <dbReference type="PROSITE" id="PS50106"/>
    </source>
</evidence>
<keyword evidence="3" id="KW-0472">Membrane</keyword>
<keyword evidence="6" id="KW-1185">Reference proteome</keyword>
<evidence type="ECO:0000256" key="1">
    <source>
        <dbReference type="ARBA" id="ARBA00022670"/>
    </source>
</evidence>
<dbReference type="GO" id="GO:0006508">
    <property type="term" value="P:proteolysis"/>
    <property type="evidence" value="ECO:0007669"/>
    <property type="project" value="UniProtKB-KW"/>
</dbReference>
<keyword evidence="1 5" id="KW-0645">Protease</keyword>
<dbReference type="PROSITE" id="PS50106">
    <property type="entry name" value="PDZ"/>
    <property type="match status" value="1"/>
</dbReference>
<accession>A0A5C8Z5I2</accession>
<dbReference type="InterPro" id="IPR051201">
    <property type="entry name" value="Chloro_Bact_Ser_Proteases"/>
</dbReference>
<evidence type="ECO:0000313" key="6">
    <source>
        <dbReference type="Proteomes" id="UP000321764"/>
    </source>
</evidence>
<protein>
    <submittedName>
        <fullName evidence="5">Trypsin-like serine protease</fullName>
    </submittedName>
</protein>
<evidence type="ECO:0000313" key="5">
    <source>
        <dbReference type="EMBL" id="TXR52180.1"/>
    </source>
</evidence>
<dbReference type="GO" id="GO:0004252">
    <property type="term" value="F:serine-type endopeptidase activity"/>
    <property type="evidence" value="ECO:0007669"/>
    <property type="project" value="InterPro"/>
</dbReference>
<reference evidence="5 6" key="1">
    <citation type="submission" date="2019-07" db="EMBL/GenBank/DDBJ databases">
        <title>Reinekea sp. strain SSH23 genome sequencing and assembly.</title>
        <authorList>
            <person name="Kim I."/>
        </authorList>
    </citation>
    <scope>NUCLEOTIDE SEQUENCE [LARGE SCALE GENOMIC DNA]</scope>
    <source>
        <strain evidence="5 6">SSH23</strain>
    </source>
</reference>
<gene>
    <name evidence="5" type="ORF">FME95_12275</name>
</gene>
<dbReference type="InterPro" id="IPR036034">
    <property type="entry name" value="PDZ_sf"/>
</dbReference>
<dbReference type="Pfam" id="PF17820">
    <property type="entry name" value="PDZ_6"/>
    <property type="match status" value="1"/>
</dbReference>
<dbReference type="EMBL" id="VKAD01000002">
    <property type="protein sequence ID" value="TXR52180.1"/>
    <property type="molecule type" value="Genomic_DNA"/>
</dbReference>
<keyword evidence="3" id="KW-1133">Transmembrane helix</keyword>
<sequence>MSQKSPITHRLKYEWLVSIALGLLIGLTVLVFKQALQPRQSSLANASFAQALAPVLPYTVSIYTSQTVSINRSALQQDEFFAQYLPNNQSDNLYKKTNLGSGIILDTQGHIVTNAHVVKGAQQIIVVAHNGEQAEVISTLIDNDTDIAVLQTGLRISQPLPTSDSSQLKVGDLAFTIGNPFGIGQSVSMGIISATSRAQPQLTNLTDFIQTDAAINPGNSGGALVNANGEVIGMNTAIFSSSGGSQGIGFAIPFEHVQMVAQQLLTSGMISRGYIGIDVNEVRLTESWQETQTSALVVTAIAPNSPAAIAGIQVGDILLSVDNEPLISRAQAARLTAQLLPEQQSQLRLIRDNKAIEVTVTIGYRNN</sequence>
<organism evidence="5 6">
    <name type="scientific">Reinekea thalattae</name>
    <dbReference type="NCBI Taxonomy" id="2593301"/>
    <lineage>
        <taxon>Bacteria</taxon>
        <taxon>Pseudomonadati</taxon>
        <taxon>Pseudomonadota</taxon>
        <taxon>Gammaproteobacteria</taxon>
        <taxon>Oceanospirillales</taxon>
        <taxon>Saccharospirillaceae</taxon>
        <taxon>Reinekea</taxon>
    </lineage>
</organism>
<evidence type="ECO:0000256" key="3">
    <source>
        <dbReference type="SAM" id="Phobius"/>
    </source>
</evidence>
<dbReference type="AlphaFoldDB" id="A0A5C8Z5I2"/>
<dbReference type="Gene3D" id="2.40.10.120">
    <property type="match status" value="1"/>
</dbReference>
<dbReference type="Proteomes" id="UP000321764">
    <property type="component" value="Unassembled WGS sequence"/>
</dbReference>
<dbReference type="PANTHER" id="PTHR43343">
    <property type="entry name" value="PEPTIDASE S12"/>
    <property type="match status" value="1"/>
</dbReference>
<feature type="transmembrane region" description="Helical" evidence="3">
    <location>
        <begin position="12"/>
        <end position="32"/>
    </location>
</feature>
<dbReference type="SUPFAM" id="SSF50156">
    <property type="entry name" value="PDZ domain-like"/>
    <property type="match status" value="1"/>
</dbReference>
<dbReference type="InterPro" id="IPR001478">
    <property type="entry name" value="PDZ"/>
</dbReference>
<dbReference type="PANTHER" id="PTHR43343:SF3">
    <property type="entry name" value="PROTEASE DO-LIKE 8, CHLOROPLASTIC"/>
    <property type="match status" value="1"/>
</dbReference>
<dbReference type="SUPFAM" id="SSF50494">
    <property type="entry name" value="Trypsin-like serine proteases"/>
    <property type="match status" value="1"/>
</dbReference>